<feature type="non-terminal residue" evidence="4">
    <location>
        <position position="1"/>
    </location>
</feature>
<dbReference type="EMBL" id="JAAWVO010001496">
    <property type="protein sequence ID" value="MBN3311637.1"/>
    <property type="molecule type" value="Genomic_DNA"/>
</dbReference>
<name>A0A8J7ND97_ATRSP</name>
<feature type="coiled-coil region" evidence="1">
    <location>
        <begin position="281"/>
        <end position="316"/>
    </location>
</feature>
<keyword evidence="5" id="KW-1185">Reference proteome</keyword>
<evidence type="ECO:0000313" key="4">
    <source>
        <dbReference type="EMBL" id="MBN3311637.1"/>
    </source>
</evidence>
<dbReference type="Proteomes" id="UP000736164">
    <property type="component" value="Unassembled WGS sequence"/>
</dbReference>
<feature type="domain" description="MROH2B-like HEAT-repeats" evidence="3">
    <location>
        <begin position="587"/>
        <end position="681"/>
    </location>
</feature>
<evidence type="ECO:0000259" key="3">
    <source>
        <dbReference type="Pfam" id="PF23210"/>
    </source>
</evidence>
<dbReference type="InterPro" id="IPR055408">
    <property type="entry name" value="HEAT_MROH2B-like"/>
</dbReference>
<dbReference type="Pfam" id="PF23210">
    <property type="entry name" value="HEAT_Maestro_2"/>
    <property type="match status" value="1"/>
</dbReference>
<dbReference type="Gene3D" id="3.60.10.10">
    <property type="entry name" value="Endonuclease/exonuclease/phosphatase"/>
    <property type="match status" value="1"/>
</dbReference>
<dbReference type="PANTHER" id="PTHR47510:SF3">
    <property type="entry name" value="ENDO_EXONUCLEASE_PHOSPHATASE DOMAIN-CONTAINING PROTEIN"/>
    <property type="match status" value="1"/>
</dbReference>
<feature type="compositionally biased region" description="Basic and acidic residues" evidence="2">
    <location>
        <begin position="409"/>
        <end position="426"/>
    </location>
</feature>
<organism evidence="4 5">
    <name type="scientific">Atractosteus spatula</name>
    <name type="common">Alligator gar</name>
    <name type="synonym">Lepisosteus spatula</name>
    <dbReference type="NCBI Taxonomy" id="7917"/>
    <lineage>
        <taxon>Eukaryota</taxon>
        <taxon>Metazoa</taxon>
        <taxon>Chordata</taxon>
        <taxon>Craniata</taxon>
        <taxon>Vertebrata</taxon>
        <taxon>Euteleostomi</taxon>
        <taxon>Actinopterygii</taxon>
        <taxon>Neopterygii</taxon>
        <taxon>Holostei</taxon>
        <taxon>Semionotiformes</taxon>
        <taxon>Lepisosteidae</taxon>
        <taxon>Atractosteus</taxon>
    </lineage>
</organism>
<feature type="region of interest" description="Disordered" evidence="2">
    <location>
        <begin position="397"/>
        <end position="442"/>
    </location>
</feature>
<feature type="non-terminal residue" evidence="4">
    <location>
        <position position="713"/>
    </location>
</feature>
<protein>
    <submittedName>
        <fullName evidence="4">MROH1 protein</fullName>
    </submittedName>
</protein>
<evidence type="ECO:0000313" key="5">
    <source>
        <dbReference type="Proteomes" id="UP000736164"/>
    </source>
</evidence>
<proteinExistence type="predicted"/>
<dbReference type="InterPro" id="IPR036691">
    <property type="entry name" value="Endo/exonu/phosph_ase_sf"/>
</dbReference>
<dbReference type="AlphaFoldDB" id="A0A8J7ND97"/>
<evidence type="ECO:0000256" key="2">
    <source>
        <dbReference type="SAM" id="MobiDB-lite"/>
    </source>
</evidence>
<gene>
    <name evidence="4" type="primary">Mroh1_1</name>
    <name evidence="4" type="ORF">GTO95_0004785</name>
</gene>
<keyword evidence="1" id="KW-0175">Coiled coil</keyword>
<dbReference type="PANTHER" id="PTHR47510">
    <property type="entry name" value="REVERSE TRANSCRIPTASE DOMAIN-CONTAINING PROTEIN"/>
    <property type="match status" value="1"/>
</dbReference>
<reference evidence="4" key="1">
    <citation type="journal article" date="2021" name="Cell">
        <title>Tracing the genetic footprints of vertebrate landing in non-teleost ray-finned fishes.</title>
        <authorList>
            <person name="Bi X."/>
            <person name="Wang K."/>
            <person name="Yang L."/>
            <person name="Pan H."/>
            <person name="Jiang H."/>
            <person name="Wei Q."/>
            <person name="Fang M."/>
            <person name="Yu H."/>
            <person name="Zhu C."/>
            <person name="Cai Y."/>
            <person name="He Y."/>
            <person name="Gan X."/>
            <person name="Zeng H."/>
            <person name="Yu D."/>
            <person name="Zhu Y."/>
            <person name="Jiang H."/>
            <person name="Qiu Q."/>
            <person name="Yang H."/>
            <person name="Zhang Y.E."/>
            <person name="Wang W."/>
            <person name="Zhu M."/>
            <person name="He S."/>
            <person name="Zhang G."/>
        </authorList>
    </citation>
    <scope>NUCLEOTIDE SEQUENCE</scope>
    <source>
        <strain evidence="4">Allg_001</strain>
    </source>
</reference>
<comment type="caution">
    <text evidence="4">The sequence shown here is derived from an EMBL/GenBank/DDBJ whole genome shotgun (WGS) entry which is preliminary data.</text>
</comment>
<accession>A0A8J7ND97</accession>
<sequence length="713" mass="80096">MCFTETWLQELIPDSNVTIGGFQTVRADRNTESGKRKGGGLAVLVNNRWCNPGHTHVKERVCNPDIELVAVGLRPYYLPREFTCVIFVVVYIPPTANAEVACDVINTVTARLQTKHPSAFIAISGDFNHVSISTTLPTFHQFVKCPTRENKTLDLLYANAKDAYSSTALPPLGRSDHNLVLLTPLYTPIVQRQPVTMRTVRRWSQEAMEDLRGALEATDWDVLCEPHGDDIDSMVDCVTDYINFCVDNTIPTKDVHCFSNNKPWITSDLKALLNDKKRAFRRGDKEEVKRVQRELKQKLRESKDAYRKKIEDKLQRNRVRDVWSSMREITGFKQAGGATEGNLEMANELNQFFNRAPSVTLRRRAKGRPAAPLRRYERELGCSVLFAVLHRRPAAWSRPQCSTAPGTGGERESASSEEEGRRERDQGLQLPRTSGSAAPSVSDLLRPSDGSLLLPAAGLHTQWRCCRALQDELLQDQMCCDIARDVVRLLDLLVPVLPLDETNKMKAMMSFALEGLYESWEKFQGPGWKGKVTEAIVLALAAMCSLFPEEKLECELPAVLQAFQLLYAAEQDISYSRINKIVSNVLFFQSLSVLVEAAVPKARPVLESQLEQLLHMVHAQVCASFKCPGKPEEERSASLVQTFCILAGEFPGRVLEFSMSKLDNLEEQSQLGSLTILAQRVGEGERIRHQSHTNGNGDFEAGSVQRENVRKYY</sequence>
<evidence type="ECO:0000256" key="1">
    <source>
        <dbReference type="SAM" id="Coils"/>
    </source>
</evidence>
<dbReference type="SUPFAM" id="SSF56219">
    <property type="entry name" value="DNase I-like"/>
    <property type="match status" value="1"/>
</dbReference>